<dbReference type="GO" id="GO:0005829">
    <property type="term" value="C:cytosol"/>
    <property type="evidence" value="ECO:0007669"/>
    <property type="project" value="TreeGrafter"/>
</dbReference>
<dbReference type="GO" id="GO:0008782">
    <property type="term" value="F:adenosylhomocysteine nucleosidase activity"/>
    <property type="evidence" value="ECO:0007669"/>
    <property type="project" value="TreeGrafter"/>
</dbReference>
<protein>
    <recommendedName>
        <fullName evidence="1">Nucleoside phosphorylase domain-containing protein</fullName>
    </recommendedName>
</protein>
<dbReference type="GO" id="GO:0019284">
    <property type="term" value="P:L-methionine salvage from S-adenosylmethionine"/>
    <property type="evidence" value="ECO:0007669"/>
    <property type="project" value="TreeGrafter"/>
</dbReference>
<feature type="domain" description="Nucleoside phosphorylase" evidence="1">
    <location>
        <begin position="33"/>
        <end position="226"/>
    </location>
</feature>
<sequence length="228" mass="26038">MKLFIFAEKQESQFILSKCQIIKEYQLNNIYNDFQNILFVKYKNKQFYIAHTGVGKVNASSYLSYTLSMIPSITQIINIGPVAAIKDFEIGSSYIINKGYYYDVDLTAIPGYEHGMLPNQIKVFQSNEKLNKTLQKRLNLGEVDIATADRFATKSDLDMLEKHFINVSLIDMECTALMHTAIIWSIPFASIKIVSDSLISHNNANDYQTNKIKWQIVIANIFDKLIGV</sequence>
<dbReference type="CDD" id="cd09008">
    <property type="entry name" value="MTAN"/>
    <property type="match status" value="1"/>
</dbReference>
<dbReference type="InterPro" id="IPR035994">
    <property type="entry name" value="Nucleoside_phosphorylase_sf"/>
</dbReference>
<dbReference type="PANTHER" id="PTHR46832">
    <property type="entry name" value="5'-METHYLTHIOADENOSINE/S-ADENOSYLHOMOCYSTEINE NUCLEOSIDASE"/>
    <property type="match status" value="1"/>
</dbReference>
<organism evidence="2 3">
    <name type="scientific">Metamycoplasma cloacale</name>
    <dbReference type="NCBI Taxonomy" id="92401"/>
    <lineage>
        <taxon>Bacteria</taxon>
        <taxon>Bacillati</taxon>
        <taxon>Mycoplasmatota</taxon>
        <taxon>Mycoplasmoidales</taxon>
        <taxon>Metamycoplasmataceae</taxon>
        <taxon>Metamycoplasma</taxon>
    </lineage>
</organism>
<name>A0A2Z4LLN1_9BACT</name>
<dbReference type="OrthoDB" id="398283at2"/>
<dbReference type="RefSeq" id="WP_029330025.1">
    <property type="nucleotide sequence ID" value="NZ_CP030103.1"/>
</dbReference>
<evidence type="ECO:0000313" key="3">
    <source>
        <dbReference type="Proteomes" id="UP000249865"/>
    </source>
</evidence>
<gene>
    <name evidence="2" type="ORF">DK849_00760</name>
</gene>
<dbReference type="EMBL" id="CP030103">
    <property type="protein sequence ID" value="AWX42616.1"/>
    <property type="molecule type" value="Genomic_DNA"/>
</dbReference>
<proteinExistence type="predicted"/>
<keyword evidence="3" id="KW-1185">Reference proteome</keyword>
<dbReference type="AlphaFoldDB" id="A0A2Z4LLN1"/>
<dbReference type="KEGG" id="mclo:DK849_00760"/>
<evidence type="ECO:0000259" key="1">
    <source>
        <dbReference type="Pfam" id="PF01048"/>
    </source>
</evidence>
<dbReference type="GO" id="GO:0009116">
    <property type="term" value="P:nucleoside metabolic process"/>
    <property type="evidence" value="ECO:0007669"/>
    <property type="project" value="InterPro"/>
</dbReference>
<evidence type="ECO:0000313" key="2">
    <source>
        <dbReference type="EMBL" id="AWX42616.1"/>
    </source>
</evidence>
<reference evidence="3" key="1">
    <citation type="submission" date="2018-06" db="EMBL/GenBank/DDBJ databases">
        <title>Complete genome sequences of Mycoplasma anatis, M. anseris and M. cloacale type strains.</title>
        <authorList>
            <person name="Grozner D."/>
            <person name="Forro B."/>
            <person name="Sulyok K.M."/>
            <person name="Marton S."/>
            <person name="Kreizinger Z."/>
            <person name="Banyai K."/>
            <person name="Gyuranecz M."/>
        </authorList>
    </citation>
    <scope>NUCLEOTIDE SEQUENCE [LARGE SCALE GENOMIC DNA]</scope>
    <source>
        <strain evidence="3">NCTC 10199</strain>
    </source>
</reference>
<accession>A0A2Z4LLN1</accession>
<dbReference type="GO" id="GO:0008930">
    <property type="term" value="F:methylthioadenosine nucleosidase activity"/>
    <property type="evidence" value="ECO:0007669"/>
    <property type="project" value="TreeGrafter"/>
</dbReference>
<dbReference type="Pfam" id="PF01048">
    <property type="entry name" value="PNP_UDP_1"/>
    <property type="match status" value="1"/>
</dbReference>
<dbReference type="Proteomes" id="UP000249865">
    <property type="component" value="Chromosome"/>
</dbReference>
<dbReference type="PANTHER" id="PTHR46832:SF1">
    <property type="entry name" value="5'-METHYLTHIOADENOSINE_S-ADENOSYLHOMOCYSTEINE NUCLEOSIDASE"/>
    <property type="match status" value="1"/>
</dbReference>
<dbReference type="InterPro" id="IPR000845">
    <property type="entry name" value="Nucleoside_phosphorylase_d"/>
</dbReference>
<dbReference type="SUPFAM" id="SSF53167">
    <property type="entry name" value="Purine and uridine phosphorylases"/>
    <property type="match status" value="1"/>
</dbReference>
<dbReference type="Gene3D" id="3.40.50.1580">
    <property type="entry name" value="Nucleoside phosphorylase domain"/>
    <property type="match status" value="1"/>
</dbReference>